<reference evidence="1 2" key="1">
    <citation type="submission" date="2008-06" db="EMBL/GenBank/DDBJ databases">
        <authorList>
            <person name="Smith A.L."/>
            <person name="Paladin E.C."/>
            <person name="Jacobs-Sera D."/>
            <person name="Hendirx R.W."/>
            <person name="Hatfull G.F."/>
        </authorList>
    </citation>
    <scope>NUCLEOTIDE SEQUENCE [LARGE SCALE GENOMIC DNA]</scope>
</reference>
<proteinExistence type="predicted"/>
<organism evidence="1 2">
    <name type="scientific">Mycobacterium phage Myrna</name>
    <dbReference type="NCBI Taxonomy" id="546805"/>
    <lineage>
        <taxon>Viruses</taxon>
        <taxon>Duplodnaviria</taxon>
        <taxon>Heunggongvirae</taxon>
        <taxon>Uroviricota</taxon>
        <taxon>Caudoviricetes</taxon>
        <taxon>Ceeclamvirinae</taxon>
        <taxon>Myrnavirus</taxon>
        <taxon>Myrnavirus myrna</taxon>
    </lineage>
</organism>
<dbReference type="Proteomes" id="UP000001849">
    <property type="component" value="Segment"/>
</dbReference>
<evidence type="ECO:0000313" key="2">
    <source>
        <dbReference type="Proteomes" id="UP000001849"/>
    </source>
</evidence>
<gene>
    <name evidence="1" type="primary">20</name>
    <name evidence="1" type="ORF">MYRNA_20</name>
</gene>
<evidence type="ECO:0000313" key="1">
    <source>
        <dbReference type="EMBL" id="ACH62028.1"/>
    </source>
</evidence>
<dbReference type="KEGG" id="vg:6920680"/>
<protein>
    <submittedName>
        <fullName evidence="1">Uncharacterized protein</fullName>
    </submittedName>
</protein>
<dbReference type="GeneID" id="6920680"/>
<dbReference type="RefSeq" id="YP_002224938.1">
    <property type="nucleotide sequence ID" value="NC_011273.1"/>
</dbReference>
<keyword evidence="2" id="KW-1185">Reference proteome</keyword>
<dbReference type="EMBL" id="EU826466">
    <property type="protein sequence ID" value="ACH62028.1"/>
    <property type="molecule type" value="Genomic_DNA"/>
</dbReference>
<name>B5LJ31_9CAUD</name>
<accession>B5LJ31</accession>
<sequence>MREDFAPASSYAEAEIAKRNLAYATRRHRNVNGVGLSKDQRGWYVKVNLRKEHRWWHRKLPGGWFQDVRVRYQVIGEVVAA</sequence>